<evidence type="ECO:0000313" key="2">
    <source>
        <dbReference type="EMBL" id="STZ28327.1"/>
    </source>
</evidence>
<dbReference type="AlphaFoldDB" id="A0A378RQ89"/>
<gene>
    <name evidence="2" type="ORF">NCTC11179_01869</name>
</gene>
<evidence type="ECO:0000313" key="3">
    <source>
        <dbReference type="Proteomes" id="UP000255024"/>
    </source>
</evidence>
<keyword evidence="1" id="KW-0732">Signal</keyword>
<feature type="chain" id="PRO_5016581841" evidence="1">
    <location>
        <begin position="19"/>
        <end position="116"/>
    </location>
</feature>
<feature type="signal peptide" evidence="1">
    <location>
        <begin position="1"/>
        <end position="18"/>
    </location>
</feature>
<proteinExistence type="predicted"/>
<sequence length="116" mass="13208">MKKLLLGLALTMSLGTFANSGEIIKDDQIIQPIKACYKFEVHRTQWINNNPTKYTTSYVEYGRYTEAGAYQRSQELYQLYPTDIDQNGNGYMSLHGYNISNISNCLIIEPSIPSDN</sequence>
<dbReference type="Proteomes" id="UP000255024">
    <property type="component" value="Unassembled WGS sequence"/>
</dbReference>
<dbReference type="RefSeq" id="WP_115091291.1">
    <property type="nucleotide sequence ID" value="NZ_CP068107.1"/>
</dbReference>
<evidence type="ECO:0000256" key="1">
    <source>
        <dbReference type="SAM" id="SignalP"/>
    </source>
</evidence>
<dbReference type="EMBL" id="UGQL01000001">
    <property type="protein sequence ID" value="STZ28327.1"/>
    <property type="molecule type" value="Genomic_DNA"/>
</dbReference>
<name>A0A378RQ89_MYROD</name>
<keyword evidence="3" id="KW-1185">Reference proteome</keyword>
<accession>A0A378RQ89</accession>
<protein>
    <submittedName>
        <fullName evidence="2">Uncharacterized protein</fullName>
    </submittedName>
</protein>
<reference evidence="2 3" key="1">
    <citation type="submission" date="2018-06" db="EMBL/GenBank/DDBJ databases">
        <authorList>
            <consortium name="Pathogen Informatics"/>
            <person name="Doyle S."/>
        </authorList>
    </citation>
    <scope>NUCLEOTIDE SEQUENCE [LARGE SCALE GENOMIC DNA]</scope>
    <source>
        <strain evidence="2 3">NCTC11179</strain>
    </source>
</reference>
<organism evidence="2 3">
    <name type="scientific">Myroides odoratus</name>
    <name type="common">Flavobacterium odoratum</name>
    <dbReference type="NCBI Taxonomy" id="256"/>
    <lineage>
        <taxon>Bacteria</taxon>
        <taxon>Pseudomonadati</taxon>
        <taxon>Bacteroidota</taxon>
        <taxon>Flavobacteriia</taxon>
        <taxon>Flavobacteriales</taxon>
        <taxon>Flavobacteriaceae</taxon>
        <taxon>Myroides</taxon>
    </lineage>
</organism>